<dbReference type="AlphaFoldDB" id="A0A1B8AUF9"/>
<gene>
    <name evidence="1" type="ORF">FPOA_04692</name>
</gene>
<accession>A0A1B8AUF9</accession>
<name>A0A1B8AUF9_FUSPO</name>
<dbReference type="STRING" id="36050.A0A1B8AUF9"/>
<organism evidence="1 2">
    <name type="scientific">Fusarium poae</name>
    <dbReference type="NCBI Taxonomy" id="36050"/>
    <lineage>
        <taxon>Eukaryota</taxon>
        <taxon>Fungi</taxon>
        <taxon>Dikarya</taxon>
        <taxon>Ascomycota</taxon>
        <taxon>Pezizomycotina</taxon>
        <taxon>Sordariomycetes</taxon>
        <taxon>Hypocreomycetidae</taxon>
        <taxon>Hypocreales</taxon>
        <taxon>Nectriaceae</taxon>
        <taxon>Fusarium</taxon>
    </lineage>
</organism>
<evidence type="ECO:0000313" key="2">
    <source>
        <dbReference type="Proteomes" id="UP000091967"/>
    </source>
</evidence>
<reference evidence="1 2" key="1">
    <citation type="submission" date="2016-06" db="EMBL/GenBank/DDBJ databases">
        <title>Living apart together: crosstalk between the core and supernumerary genomes in a fungal plant pathogen.</title>
        <authorList>
            <person name="Vanheule A."/>
            <person name="Audenaert K."/>
            <person name="Warris S."/>
            <person name="Van De Geest H."/>
            <person name="Schijlen E."/>
            <person name="Hofte M."/>
            <person name="De Saeger S."/>
            <person name="Haesaert G."/>
            <person name="Waalwijk C."/>
            <person name="Van Der Lee T."/>
        </authorList>
    </citation>
    <scope>NUCLEOTIDE SEQUENCE [LARGE SCALE GENOMIC DNA]</scope>
    <source>
        <strain evidence="1 2">2516</strain>
    </source>
</reference>
<evidence type="ECO:0000313" key="1">
    <source>
        <dbReference type="EMBL" id="OBS24145.1"/>
    </source>
</evidence>
<sequence length="577" mass="66114">MVVVRVSDAPEERFSPEFPFSIMHHTYDSINRIRIHACRRPCKEKGHLTPFFHAECRKFKQHDVSRVVSTGAFRFEPTVHEQHRRFTHIKHFLAQRLDAMFQVKLPTEILDIIAQMLVHECATITNQERSVGRTEEHELIRLDSAVYATYSVVDGLRYVKSLTNFPVPDRDGYALLSKEGQTLNRLYIAHSYRGVRAIKLCPSNVSMSGPCPITGCYWRNIPDVERIVIHDNGLMIRGIDVLREPRHRSISDDTHWANLEHPSDIIDLQNLGEGLSLDNSDVRMASFDCNAEGITGYTVVTDGHRTATVHAHRSGEKAKFYDEIDYSWPCGFFIYMPLDEGEYLAEICRHHGKDPNSDEKGSGSLVFVTNKGRAILFGAALSLVDITAFHKLATLSPNGSQIYINDWTYDFIDEIRYIAFSQGLVPLEEQPIPSCLVPDFPSACTKTNGPWFKSSCSMTGISEITLCRNTSLAHKPIIGMLLYYDNGHRECLGRFRFDKTLETLRLDMNTDLYVGSGRNIWDFLYIEQILTSPRYNKAHLRWMKLPRDGVLEWWNSYQHSILRHLSEKVTNLDGDRL</sequence>
<dbReference type="EMBL" id="LYXU01000002">
    <property type="protein sequence ID" value="OBS24145.1"/>
    <property type="molecule type" value="Genomic_DNA"/>
</dbReference>
<protein>
    <submittedName>
        <fullName evidence="1">Uncharacterized protein</fullName>
    </submittedName>
</protein>
<dbReference type="OMA" id="VHECATI"/>
<keyword evidence="2" id="KW-1185">Reference proteome</keyword>
<comment type="caution">
    <text evidence="1">The sequence shown here is derived from an EMBL/GenBank/DDBJ whole genome shotgun (WGS) entry which is preliminary data.</text>
</comment>
<proteinExistence type="predicted"/>
<dbReference type="Proteomes" id="UP000091967">
    <property type="component" value="Unassembled WGS sequence"/>
</dbReference>